<evidence type="ECO:0000256" key="1">
    <source>
        <dbReference type="SAM" id="MobiDB-lite"/>
    </source>
</evidence>
<evidence type="ECO:0000313" key="3">
    <source>
        <dbReference type="Proteomes" id="UP001473302"/>
    </source>
</evidence>
<proteinExistence type="predicted"/>
<feature type="region of interest" description="Disordered" evidence="1">
    <location>
        <begin position="99"/>
        <end position="122"/>
    </location>
</feature>
<sequence>MYGVACPFAQFRMIIQAEVGIALRDPQLQLSQFFGHSADLGTEEDLTGNRNFNIVEIRVRQQRMLIGINTTIVNKINYLLLEAKNNQILDLPNPTHRAMTTNGSSRPVCHLPRSTRNNTSGPNILPNLKPFLIIISPATESIGDTKKAAQSSTQANAMQRRFLQRPEASGSATQNVSTPPMPDESFTSFAQNLQTMVDSVVEDVLDDLRHLIDLPLRIHRRDSTKKRCRVGF</sequence>
<evidence type="ECO:0000313" key="2">
    <source>
        <dbReference type="EMBL" id="GAA5814988.1"/>
    </source>
</evidence>
<comment type="caution">
    <text evidence="2">The sequence shown here is derived from an EMBL/GenBank/DDBJ whole genome shotgun (WGS) entry which is preliminary data.</text>
</comment>
<organism evidence="2 3">
    <name type="scientific">Mucor flavus</name>
    <dbReference type="NCBI Taxonomy" id="439312"/>
    <lineage>
        <taxon>Eukaryota</taxon>
        <taxon>Fungi</taxon>
        <taxon>Fungi incertae sedis</taxon>
        <taxon>Mucoromycota</taxon>
        <taxon>Mucoromycotina</taxon>
        <taxon>Mucoromycetes</taxon>
        <taxon>Mucorales</taxon>
        <taxon>Mucorineae</taxon>
        <taxon>Mucoraceae</taxon>
        <taxon>Mucor</taxon>
    </lineage>
</organism>
<protein>
    <submittedName>
        <fullName evidence="2">Uncharacterized protein</fullName>
    </submittedName>
</protein>
<accession>A0ABP9Z7B8</accession>
<dbReference type="Proteomes" id="UP001473302">
    <property type="component" value="Unassembled WGS sequence"/>
</dbReference>
<gene>
    <name evidence="2" type="ORF">MFLAVUS_008492</name>
</gene>
<dbReference type="EMBL" id="BAABUK010000023">
    <property type="protein sequence ID" value="GAA5814988.1"/>
    <property type="molecule type" value="Genomic_DNA"/>
</dbReference>
<name>A0ABP9Z7B8_9FUNG</name>
<reference evidence="2 3" key="1">
    <citation type="submission" date="2024-04" db="EMBL/GenBank/DDBJ databases">
        <title>genome sequences of Mucor flavus KT1a and Helicostylum pulchrum KT1b strains isolated from the surface of a dry-aged beef.</title>
        <authorList>
            <person name="Toyotome T."/>
            <person name="Hosono M."/>
            <person name="Torimaru M."/>
            <person name="Fukuda K."/>
            <person name="Mikami N."/>
        </authorList>
    </citation>
    <scope>NUCLEOTIDE SEQUENCE [LARGE SCALE GENOMIC DNA]</scope>
    <source>
        <strain evidence="2 3">KT1a</strain>
    </source>
</reference>
<feature type="region of interest" description="Disordered" evidence="1">
    <location>
        <begin position="164"/>
        <end position="184"/>
    </location>
</feature>
<keyword evidence="3" id="KW-1185">Reference proteome</keyword>